<dbReference type="Gene3D" id="3.20.20.370">
    <property type="entry name" value="Glycoside hydrolase/deacetylase"/>
    <property type="match status" value="1"/>
</dbReference>
<dbReference type="AlphaFoldDB" id="A0A1V2IFW7"/>
<dbReference type="PANTHER" id="PTHR43123">
    <property type="entry name" value="POLYSACCHARIDE DEACETYLASE-RELATED"/>
    <property type="match status" value="1"/>
</dbReference>
<comment type="caution">
    <text evidence="2">The sequence shown here is derived from an EMBL/GenBank/DDBJ whole genome shotgun (WGS) entry which is preliminary data.</text>
</comment>
<protein>
    <submittedName>
        <fullName evidence="2">Polysaccharide deacetylase</fullName>
    </submittedName>
</protein>
<dbReference type="EMBL" id="MOMC01000014">
    <property type="protein sequence ID" value="ONH32007.1"/>
    <property type="molecule type" value="Genomic_DNA"/>
</dbReference>
<dbReference type="OrthoDB" id="9787041at2"/>
<proteinExistence type="predicted"/>
<dbReference type="GO" id="GO:0005975">
    <property type="term" value="P:carbohydrate metabolic process"/>
    <property type="evidence" value="ECO:0007669"/>
    <property type="project" value="InterPro"/>
</dbReference>
<evidence type="ECO:0000313" key="2">
    <source>
        <dbReference type="EMBL" id="ONH32007.1"/>
    </source>
</evidence>
<evidence type="ECO:0000256" key="1">
    <source>
        <dbReference type="SAM" id="MobiDB-lite"/>
    </source>
</evidence>
<dbReference type="STRING" id="1834516.BL253_06810"/>
<feature type="region of interest" description="Disordered" evidence="1">
    <location>
        <begin position="1"/>
        <end position="22"/>
    </location>
</feature>
<dbReference type="RefSeq" id="WP_076814940.1">
    <property type="nucleotide sequence ID" value="NZ_MOMC01000014.1"/>
</dbReference>
<organism evidence="2 3">
    <name type="scientific">Pseudofrankia asymbiotica</name>
    <dbReference type="NCBI Taxonomy" id="1834516"/>
    <lineage>
        <taxon>Bacteria</taxon>
        <taxon>Bacillati</taxon>
        <taxon>Actinomycetota</taxon>
        <taxon>Actinomycetes</taxon>
        <taxon>Frankiales</taxon>
        <taxon>Frankiaceae</taxon>
        <taxon>Pseudofrankia</taxon>
    </lineage>
</organism>
<reference evidence="3" key="1">
    <citation type="submission" date="2016-10" db="EMBL/GenBank/DDBJ databases">
        <title>Frankia sp. NRRL B-16386 Genome sequencing.</title>
        <authorList>
            <person name="Ghodhbane-Gtari F."/>
            <person name="Swanson E."/>
            <person name="Gueddou A."/>
            <person name="Hezbri K."/>
            <person name="Ktari K."/>
            <person name="Nouioui I."/>
            <person name="Morris K."/>
            <person name="Simpson S."/>
            <person name="Abebe-Akele F."/>
            <person name="Thomas K."/>
            <person name="Gtari M."/>
            <person name="Tisa L.S."/>
        </authorList>
    </citation>
    <scope>NUCLEOTIDE SEQUENCE [LARGE SCALE GENOMIC DNA]</scope>
    <source>
        <strain evidence="3">NRRL B-16386</strain>
    </source>
</reference>
<dbReference type="PANTHER" id="PTHR43123:SF4">
    <property type="entry name" value="POLYSACCHARIDE DEACETYLASE"/>
    <property type="match status" value="1"/>
</dbReference>
<dbReference type="SUPFAM" id="SSF88713">
    <property type="entry name" value="Glycoside hydrolase/deacetylase"/>
    <property type="match status" value="1"/>
</dbReference>
<evidence type="ECO:0000313" key="3">
    <source>
        <dbReference type="Proteomes" id="UP000188929"/>
    </source>
</evidence>
<gene>
    <name evidence="2" type="ORF">BL253_06810</name>
</gene>
<dbReference type="CDD" id="cd10979">
    <property type="entry name" value="CE4_PuuE_like"/>
    <property type="match status" value="1"/>
</dbReference>
<name>A0A1V2IFW7_9ACTN</name>
<accession>A0A1V2IFW7</accession>
<dbReference type="InterPro" id="IPR011330">
    <property type="entry name" value="Glyco_hydro/deAcase_b/a-brl"/>
</dbReference>
<dbReference type="Proteomes" id="UP000188929">
    <property type="component" value="Unassembled WGS sequence"/>
</dbReference>
<sequence>MTGPRAGQATRRYPYDPITSRSPGRWPGGHGLAVYVAIGVEDYRPGEGHVEDLLPGVPRPDLVNEAWRDYGNRVGVFRLLDRLRALGIPPTLLLNTDVYDAAPAVTDAARAAGAELVGHGASNSDSLADLPPGQERDYLDAVAGRIEKEEGVRPGGWSSPWLTHTPHTVDLLAATGYRYLLDLRADDRPFWLRGDAGPLLAIPYSLELNDSTTMIGRQVDAATFADMIVDEFDELLAAPDGQPLVMSVVLHSFISGAPFRLRQITRALEHMASRRDRAWLARPGEIHDAFAALVPPLGSGGGDG</sequence>
<keyword evidence="3" id="KW-1185">Reference proteome</keyword>